<dbReference type="PROSITE" id="PS50011">
    <property type="entry name" value="PROTEIN_KINASE_DOM"/>
    <property type="match status" value="1"/>
</dbReference>
<dbReference type="Gene3D" id="1.10.510.10">
    <property type="entry name" value="Transferase(Phosphotransferase) domain 1"/>
    <property type="match status" value="1"/>
</dbReference>
<evidence type="ECO:0000256" key="1">
    <source>
        <dbReference type="SAM" id="MobiDB-lite"/>
    </source>
</evidence>
<dbReference type="SUPFAM" id="SSF56112">
    <property type="entry name" value="Protein kinase-like (PK-like)"/>
    <property type="match status" value="1"/>
</dbReference>
<keyword evidence="5" id="KW-1185">Reference proteome</keyword>
<evidence type="ECO:0000256" key="2">
    <source>
        <dbReference type="SAM" id="Phobius"/>
    </source>
</evidence>
<gene>
    <name evidence="4" type="ORF">EMH_0008950</name>
</gene>
<dbReference type="OrthoDB" id="3256376at2759"/>
<reference evidence="4" key="1">
    <citation type="submission" date="2013-10" db="EMBL/GenBank/DDBJ databases">
        <title>Genomic analysis of the causative agents of coccidiosis in chickens.</title>
        <authorList>
            <person name="Reid A.J."/>
            <person name="Blake D."/>
            <person name="Billington K."/>
            <person name="Browne H."/>
            <person name="Dunn M."/>
            <person name="Hung S."/>
            <person name="Kawahara F."/>
            <person name="Miranda-Saavedra D."/>
            <person name="Mourier T."/>
            <person name="Nagra H."/>
            <person name="Otto T.D."/>
            <person name="Rawlings N."/>
            <person name="Sanchez A."/>
            <person name="Sanders M."/>
            <person name="Subramaniam C."/>
            <person name="Tay Y."/>
            <person name="Dear P."/>
            <person name="Doerig C."/>
            <person name="Gruber A."/>
            <person name="Parkinson J."/>
            <person name="Shirley M."/>
            <person name="Wan K.L."/>
            <person name="Berriman M."/>
            <person name="Tomley F."/>
            <person name="Pain A."/>
        </authorList>
    </citation>
    <scope>NUCLEOTIDE SEQUENCE [LARGE SCALE GENOMIC DNA]</scope>
    <source>
        <strain evidence="4">Houghton</strain>
    </source>
</reference>
<keyword evidence="2" id="KW-0472">Membrane</keyword>
<feature type="transmembrane region" description="Helical" evidence="2">
    <location>
        <begin position="42"/>
        <end position="60"/>
    </location>
</feature>
<reference evidence="4" key="2">
    <citation type="submission" date="2013-10" db="EMBL/GenBank/DDBJ databases">
        <authorList>
            <person name="Aslett M."/>
        </authorList>
    </citation>
    <scope>NUCLEOTIDE SEQUENCE [LARGE SCALE GENOMIC DNA]</scope>
    <source>
        <strain evidence="4">Houghton</strain>
    </source>
</reference>
<dbReference type="GO" id="GO:0005524">
    <property type="term" value="F:ATP binding"/>
    <property type="evidence" value="ECO:0007669"/>
    <property type="project" value="InterPro"/>
</dbReference>
<dbReference type="EMBL" id="HG683256">
    <property type="protein sequence ID" value="CDJ31412.1"/>
    <property type="molecule type" value="Genomic_DNA"/>
</dbReference>
<dbReference type="VEuPathDB" id="ToxoDB:EMH_0008950"/>
<keyword evidence="2" id="KW-0812">Transmembrane</keyword>
<dbReference type="RefSeq" id="XP_013353977.1">
    <property type="nucleotide sequence ID" value="XM_013498523.1"/>
</dbReference>
<feature type="compositionally biased region" description="Polar residues" evidence="1">
    <location>
        <begin position="134"/>
        <end position="152"/>
    </location>
</feature>
<proteinExistence type="predicted"/>
<dbReference type="GeneID" id="25375882"/>
<evidence type="ECO:0000259" key="3">
    <source>
        <dbReference type="PROSITE" id="PS50011"/>
    </source>
</evidence>
<organism evidence="4 5">
    <name type="scientific">Eimeria mitis</name>
    <dbReference type="NCBI Taxonomy" id="44415"/>
    <lineage>
        <taxon>Eukaryota</taxon>
        <taxon>Sar</taxon>
        <taxon>Alveolata</taxon>
        <taxon>Apicomplexa</taxon>
        <taxon>Conoidasida</taxon>
        <taxon>Coccidia</taxon>
        <taxon>Eucoccidiorida</taxon>
        <taxon>Eimeriorina</taxon>
        <taxon>Eimeriidae</taxon>
        <taxon>Eimeria</taxon>
    </lineage>
</organism>
<dbReference type="GO" id="GO:0004672">
    <property type="term" value="F:protein kinase activity"/>
    <property type="evidence" value="ECO:0007669"/>
    <property type="project" value="InterPro"/>
</dbReference>
<sequence>MDGYLPPGETTNTTVKSEPSLAAKRLPADSHKKSSISSLGRVGLVSFTLAAASLLLFFSIHKKLAPRLAPIASISPVDSVESGGSVHSGDSEDLEAASILATTSPSLLAFDEQEKPPPQQLSIDADAASPPPGESSTPHTQPSGEVEPSESSAFVVSTTPPVKYVSQRDVWGLDTLEQFELNLPASLQQGKAALAAWGSEFYESDEFFQNLDAFQRSVSEAIWEKAVNSFVDTVVVLRGTRPLRLDEEIKHLPHVLRVTKVATVLQGGLLLHVEDVFGVEKFLGKVRRAFNDERNTEIQACGQVSAELAANEKGFAVSRFTGEIAGAVPVCYTEGTYIMNRPKLMEKVKGTLMHLKKRAPGVMKEARDYIAFRLLQIVLKLEQAGIGHLGLDWDSLFLREDGSFLLGNFGSSAPFGRPVVSQLAYLSHQVDPGILTRAEGSVLYPAPGGNLWSLGLMLFQLYTGKDDPYGKAQGRSEIDAATNLARGLLSRDTRSYVLSYELTACNVPSRWKQLIMRLLEPRAANRINGFEVTMEFPDLVHPSGN</sequence>
<dbReference type="AlphaFoldDB" id="U6K526"/>
<feature type="region of interest" description="Disordered" evidence="1">
    <location>
        <begin position="1"/>
        <end position="28"/>
    </location>
</feature>
<dbReference type="Proteomes" id="UP000030744">
    <property type="component" value="Unassembled WGS sequence"/>
</dbReference>
<dbReference type="InterPro" id="IPR000719">
    <property type="entry name" value="Prot_kinase_dom"/>
</dbReference>
<dbReference type="InterPro" id="IPR011009">
    <property type="entry name" value="Kinase-like_dom_sf"/>
</dbReference>
<feature type="region of interest" description="Disordered" evidence="1">
    <location>
        <begin position="111"/>
        <end position="152"/>
    </location>
</feature>
<keyword evidence="2" id="KW-1133">Transmembrane helix</keyword>
<evidence type="ECO:0000313" key="5">
    <source>
        <dbReference type="Proteomes" id="UP000030744"/>
    </source>
</evidence>
<name>U6K526_9EIME</name>
<protein>
    <recommendedName>
        <fullName evidence="3">Protein kinase domain-containing protein</fullName>
    </recommendedName>
</protein>
<evidence type="ECO:0000313" key="4">
    <source>
        <dbReference type="EMBL" id="CDJ31412.1"/>
    </source>
</evidence>
<accession>U6K526</accession>
<feature type="domain" description="Protein kinase" evidence="3">
    <location>
        <begin position="259"/>
        <end position="544"/>
    </location>
</feature>